<evidence type="ECO:0000256" key="1">
    <source>
        <dbReference type="SAM" id="SignalP"/>
    </source>
</evidence>
<dbReference type="PANTHER" id="PTHR36573">
    <property type="entry name" value="INTERMEMBRANE PHOSPHOLIPID TRANSPORT SYSTEM BINDING PROTEIN MLAC"/>
    <property type="match status" value="1"/>
</dbReference>
<dbReference type="Pfam" id="PF05494">
    <property type="entry name" value="MlaC"/>
    <property type="match status" value="1"/>
</dbReference>
<proteinExistence type="predicted"/>
<evidence type="ECO:0008006" key="4">
    <source>
        <dbReference type="Google" id="ProtNLM"/>
    </source>
</evidence>
<organism evidence="2 3">
    <name type="scientific">Pelagibaculum spongiae</name>
    <dbReference type="NCBI Taxonomy" id="2080658"/>
    <lineage>
        <taxon>Bacteria</taxon>
        <taxon>Pseudomonadati</taxon>
        <taxon>Pseudomonadota</taxon>
        <taxon>Gammaproteobacteria</taxon>
        <taxon>Oceanospirillales</taxon>
        <taxon>Pelagibaculum</taxon>
    </lineage>
</organism>
<sequence>MKKLLGLFLSLSLLISSSVYADDNADGIAAVQLVDSAISKMLQELNQRKDEIKTDDTVVPDILRRQVVPYFDVVRMSKISLGKYWRKLTTDQKRQFLARYTELVIDTYSKAFGSYNGERVEIVDKVSKVRKGKTTVRTRILRDVGAPVSINYKMYTAKSGMWKVYDVQIEGISMVSSYKSQFSSTIKKDGINGLMEKLGMGNG</sequence>
<dbReference type="AlphaFoldDB" id="A0A2V1GXU5"/>
<comment type="caution">
    <text evidence="2">The sequence shown here is derived from an EMBL/GenBank/DDBJ whole genome shotgun (WGS) entry which is preliminary data.</text>
</comment>
<name>A0A2V1GXU5_9GAMM</name>
<dbReference type="RefSeq" id="WP_116685503.1">
    <property type="nucleotide sequence ID" value="NZ_CAWNYD010000001.1"/>
</dbReference>
<evidence type="ECO:0000313" key="3">
    <source>
        <dbReference type="Proteomes" id="UP000244906"/>
    </source>
</evidence>
<dbReference type="EMBL" id="QDDL01000001">
    <property type="protein sequence ID" value="PVZ71914.1"/>
    <property type="molecule type" value="Genomic_DNA"/>
</dbReference>
<protein>
    <recommendedName>
        <fullName evidence="4">Toluene tolerance protein</fullName>
    </recommendedName>
</protein>
<dbReference type="Proteomes" id="UP000244906">
    <property type="component" value="Unassembled WGS sequence"/>
</dbReference>
<feature type="chain" id="PRO_5016080212" description="Toluene tolerance protein" evidence="1">
    <location>
        <begin position="22"/>
        <end position="203"/>
    </location>
</feature>
<reference evidence="2 3" key="1">
    <citation type="submission" date="2018-04" db="EMBL/GenBank/DDBJ databases">
        <title>Thalassorhabdus spongiae gen. nov., sp. nov., isolated from a marine sponge in South-West Iceland.</title>
        <authorList>
            <person name="Knobloch S."/>
            <person name="Daussin A."/>
            <person name="Johannsson R."/>
            <person name="Marteinsson V.T."/>
        </authorList>
    </citation>
    <scope>NUCLEOTIDE SEQUENCE [LARGE SCALE GENOMIC DNA]</scope>
    <source>
        <strain evidence="2 3">Hp12</strain>
    </source>
</reference>
<dbReference type="PIRSF" id="PIRSF004649">
    <property type="entry name" value="MlaC"/>
    <property type="match status" value="1"/>
</dbReference>
<dbReference type="InterPro" id="IPR042245">
    <property type="entry name" value="Tgt2/MlaC_sf"/>
</dbReference>
<dbReference type="Gene3D" id="3.10.450.710">
    <property type="entry name" value="Tgt2/MlaC"/>
    <property type="match status" value="1"/>
</dbReference>
<accession>A0A2V1GXU5</accession>
<gene>
    <name evidence="2" type="ORF">DC094_02510</name>
</gene>
<evidence type="ECO:0000313" key="2">
    <source>
        <dbReference type="EMBL" id="PVZ71914.1"/>
    </source>
</evidence>
<feature type="signal peptide" evidence="1">
    <location>
        <begin position="1"/>
        <end position="21"/>
    </location>
</feature>
<dbReference type="OrthoDB" id="9787053at2"/>
<dbReference type="PANTHER" id="PTHR36573:SF1">
    <property type="entry name" value="INTERMEMBRANE PHOSPHOLIPID TRANSPORT SYSTEM BINDING PROTEIN MLAC"/>
    <property type="match status" value="1"/>
</dbReference>
<keyword evidence="3" id="KW-1185">Reference proteome</keyword>
<keyword evidence="1" id="KW-0732">Signal</keyword>
<dbReference type="InterPro" id="IPR008869">
    <property type="entry name" value="MlaC/ttg2D"/>
</dbReference>